<dbReference type="WBParaSite" id="Hba_01827">
    <property type="protein sequence ID" value="Hba_01827"/>
    <property type="gene ID" value="Hba_01827"/>
</dbReference>
<sequence>MHNSLSIRSRVVELGLIRKYHFSPIRC</sequence>
<dbReference type="Proteomes" id="UP000095283">
    <property type="component" value="Unplaced"/>
</dbReference>
<dbReference type="AlphaFoldDB" id="A0A1I7WAW2"/>
<evidence type="ECO:0000313" key="1">
    <source>
        <dbReference type="Proteomes" id="UP000095283"/>
    </source>
</evidence>
<name>A0A1I7WAW2_HETBA</name>
<organism evidence="1 2">
    <name type="scientific">Heterorhabditis bacteriophora</name>
    <name type="common">Entomopathogenic nematode worm</name>
    <dbReference type="NCBI Taxonomy" id="37862"/>
    <lineage>
        <taxon>Eukaryota</taxon>
        <taxon>Metazoa</taxon>
        <taxon>Ecdysozoa</taxon>
        <taxon>Nematoda</taxon>
        <taxon>Chromadorea</taxon>
        <taxon>Rhabditida</taxon>
        <taxon>Rhabditina</taxon>
        <taxon>Rhabditomorpha</taxon>
        <taxon>Strongyloidea</taxon>
        <taxon>Heterorhabditidae</taxon>
        <taxon>Heterorhabditis</taxon>
    </lineage>
</organism>
<evidence type="ECO:0000313" key="2">
    <source>
        <dbReference type="WBParaSite" id="Hba_01827"/>
    </source>
</evidence>
<reference evidence="2" key="1">
    <citation type="submission" date="2016-11" db="UniProtKB">
        <authorList>
            <consortium name="WormBaseParasite"/>
        </authorList>
    </citation>
    <scope>IDENTIFICATION</scope>
</reference>
<keyword evidence="1" id="KW-1185">Reference proteome</keyword>
<protein>
    <submittedName>
        <fullName evidence="2">Uncharacterized protein</fullName>
    </submittedName>
</protein>
<proteinExistence type="predicted"/>
<accession>A0A1I7WAW2</accession>